<proteinExistence type="predicted"/>
<dbReference type="PANTHER" id="PTHR43420:SF44">
    <property type="entry name" value="ACETYLTRANSFERASE YPEA"/>
    <property type="match status" value="1"/>
</dbReference>
<comment type="caution">
    <text evidence="4">The sequence shown here is derived from an EMBL/GenBank/DDBJ whole genome shotgun (WGS) entry which is preliminary data.</text>
</comment>
<dbReference type="SUPFAM" id="SSF55729">
    <property type="entry name" value="Acyl-CoA N-acyltransferases (Nat)"/>
    <property type="match status" value="1"/>
</dbReference>
<keyword evidence="5" id="KW-1185">Reference proteome</keyword>
<dbReference type="AlphaFoldDB" id="K6VPS0"/>
<dbReference type="PROSITE" id="PS51186">
    <property type="entry name" value="GNAT"/>
    <property type="match status" value="1"/>
</dbReference>
<dbReference type="EMBL" id="BAHD01000112">
    <property type="protein sequence ID" value="GAB98208.1"/>
    <property type="molecule type" value="Genomic_DNA"/>
</dbReference>
<dbReference type="PANTHER" id="PTHR43420">
    <property type="entry name" value="ACETYLTRANSFERASE"/>
    <property type="match status" value="1"/>
</dbReference>
<feature type="domain" description="N-acetyltransferase" evidence="3">
    <location>
        <begin position="187"/>
        <end position="350"/>
    </location>
</feature>
<dbReference type="Gene3D" id="3.40.630.30">
    <property type="match status" value="1"/>
</dbReference>
<sequence length="350" mass="38615">MTLPLPVLSGLPLEWLVRVPSREDVPGVVALLRAQRQALGMSGAVDGQAVEAALIGRGSWTRRQLVAFDPQGTLAAWVCVHDRAAGRTNVEFAVHPTAPAPDAIGDSVRDVVASALLRWVDRVAQDVIGERGLTRTRLDATAYALDDRAQLWLTRAGYRLARTWSQMTRPVESTETDAAELALQPGVRVRTVGLHPDGMPVADDLRTVHHLLEESFVDHFNSYRESLAEFLQRQREGPGHTWEHWWLAEVLLDDEWQPGGALIGSVLPEDADGFEGSYVEYLGVDQRARGRGVARALLATIIADAAARGRDRVGLEVDAQSPTRADALYAAMGWRTDYETQSWHRDLELQ</sequence>
<dbReference type="eggNOG" id="COG0456">
    <property type="taxonomic scope" value="Bacteria"/>
</dbReference>
<dbReference type="InterPro" id="IPR050680">
    <property type="entry name" value="YpeA/RimI_acetyltransf"/>
</dbReference>
<evidence type="ECO:0000313" key="4">
    <source>
        <dbReference type="EMBL" id="GAB98208.1"/>
    </source>
</evidence>
<gene>
    <name evidence="4" type="ORF">KILIM_112_00040</name>
</gene>
<dbReference type="GO" id="GO:0016747">
    <property type="term" value="F:acyltransferase activity, transferring groups other than amino-acyl groups"/>
    <property type="evidence" value="ECO:0007669"/>
    <property type="project" value="InterPro"/>
</dbReference>
<evidence type="ECO:0000256" key="1">
    <source>
        <dbReference type="ARBA" id="ARBA00022679"/>
    </source>
</evidence>
<keyword evidence="2" id="KW-0012">Acyltransferase</keyword>
<protein>
    <submittedName>
        <fullName evidence="4">Putative acetyltransferase</fullName>
    </submittedName>
</protein>
<dbReference type="CDD" id="cd04301">
    <property type="entry name" value="NAT_SF"/>
    <property type="match status" value="1"/>
</dbReference>
<reference evidence="4 5" key="1">
    <citation type="submission" date="2012-08" db="EMBL/GenBank/DDBJ databases">
        <title>Whole genome shotgun sequence of Kineosphaera limosa NBRC 100340.</title>
        <authorList>
            <person name="Yoshida I."/>
            <person name="Isaki S."/>
            <person name="Hosoyama A."/>
            <person name="Tsuchikane K."/>
            <person name="Katsumata H."/>
            <person name="Ando Y."/>
            <person name="Ohji S."/>
            <person name="Hamada M."/>
            <person name="Tamura T."/>
            <person name="Yamazoe A."/>
            <person name="Yamazaki S."/>
            <person name="Fujita N."/>
        </authorList>
    </citation>
    <scope>NUCLEOTIDE SEQUENCE [LARGE SCALE GENOMIC DNA]</scope>
    <source>
        <strain evidence="4 5">NBRC 100340</strain>
    </source>
</reference>
<evidence type="ECO:0000256" key="2">
    <source>
        <dbReference type="ARBA" id="ARBA00023315"/>
    </source>
</evidence>
<name>K6VPS0_9MICO</name>
<dbReference type="InterPro" id="IPR000182">
    <property type="entry name" value="GNAT_dom"/>
</dbReference>
<organism evidence="4 5">
    <name type="scientific">Kineosphaera limosa NBRC 100340</name>
    <dbReference type="NCBI Taxonomy" id="1184609"/>
    <lineage>
        <taxon>Bacteria</taxon>
        <taxon>Bacillati</taxon>
        <taxon>Actinomycetota</taxon>
        <taxon>Actinomycetes</taxon>
        <taxon>Micrococcales</taxon>
        <taxon>Dermatophilaceae</taxon>
        <taxon>Kineosphaera</taxon>
    </lineage>
</organism>
<accession>K6VPS0</accession>
<dbReference type="STRING" id="1184609.KILIM_112_00040"/>
<dbReference type="Pfam" id="PF00583">
    <property type="entry name" value="Acetyltransf_1"/>
    <property type="match status" value="1"/>
</dbReference>
<evidence type="ECO:0000313" key="5">
    <source>
        <dbReference type="Proteomes" id="UP000008366"/>
    </source>
</evidence>
<keyword evidence="1 4" id="KW-0808">Transferase</keyword>
<dbReference type="Proteomes" id="UP000008366">
    <property type="component" value="Unassembled WGS sequence"/>
</dbReference>
<dbReference type="InterPro" id="IPR016181">
    <property type="entry name" value="Acyl_CoA_acyltransferase"/>
</dbReference>
<dbReference type="RefSeq" id="WP_006594740.1">
    <property type="nucleotide sequence ID" value="NZ_BAHD01000112.1"/>
</dbReference>
<evidence type="ECO:0000259" key="3">
    <source>
        <dbReference type="PROSITE" id="PS51186"/>
    </source>
</evidence>